<sequence>MPARKGRTCFVPFCKGGYKSSTEKVSLFRAPSDPVRLQEWARNIKRDDKALDSTCVVCSRHFDERYIQRTFKHMVNGESVEFERERPSLTDDAVPTVFPDAPAYLTKPAPKKRKVRDLANNYVPRPKRKALGESTPDLELAERIDLPKAPEPSPHPFSDVTPPKSSRGMTYDKMCVLECVLMRMKSPQLYEHIRRHQIMALPSKSCLDKHMQGFKGAFGFNPKVFSALDQKTKDMDEFSVHGGLVFDELKLSENIGVKASGEMTGFVDLGTFTEQDNKTSLSDHGLVIMFQPFQGRWTQILGVFSSRGNVKAPLLSKLLLEATILAEKSGLRVDYWTGDGAPWNRALWKLLGIKASSVEITCKTLHPVDAARHLYMISDFPHLATSDDNASLTKEFDHGGLLYPSKPLELLVTKLENTFTVFFSRNKLHAESMTCFLSFIQGYDLEVVGCPDHGREVTANVVNLIACTHPKARHFNRPPPRCKMQRDWHSRCRALGKNSAGFRDFAAPIIGQLCYSFSVAAVLG</sequence>
<comment type="caution">
    <text evidence="1">The sequence shown here is derived from an EMBL/GenBank/DDBJ whole genome shotgun (WGS) entry which is preliminary data.</text>
</comment>
<gene>
    <name evidence="1" type="ORF">HPB47_019457</name>
</gene>
<proteinExistence type="predicted"/>
<evidence type="ECO:0000313" key="2">
    <source>
        <dbReference type="Proteomes" id="UP000805193"/>
    </source>
</evidence>
<keyword evidence="2" id="KW-1185">Reference proteome</keyword>
<dbReference type="Proteomes" id="UP000805193">
    <property type="component" value="Unassembled WGS sequence"/>
</dbReference>
<organism evidence="1 2">
    <name type="scientific">Ixodes persulcatus</name>
    <name type="common">Taiga tick</name>
    <dbReference type="NCBI Taxonomy" id="34615"/>
    <lineage>
        <taxon>Eukaryota</taxon>
        <taxon>Metazoa</taxon>
        <taxon>Ecdysozoa</taxon>
        <taxon>Arthropoda</taxon>
        <taxon>Chelicerata</taxon>
        <taxon>Arachnida</taxon>
        <taxon>Acari</taxon>
        <taxon>Parasitiformes</taxon>
        <taxon>Ixodida</taxon>
        <taxon>Ixodoidea</taxon>
        <taxon>Ixodidae</taxon>
        <taxon>Ixodinae</taxon>
        <taxon>Ixodes</taxon>
    </lineage>
</organism>
<dbReference type="EMBL" id="JABSTQ010008891">
    <property type="protein sequence ID" value="KAG0433948.1"/>
    <property type="molecule type" value="Genomic_DNA"/>
</dbReference>
<accession>A0AC60QIZ5</accession>
<reference evidence="1 2" key="1">
    <citation type="journal article" date="2020" name="Cell">
        <title>Large-Scale Comparative Analyses of Tick Genomes Elucidate Their Genetic Diversity and Vector Capacities.</title>
        <authorList>
            <consortium name="Tick Genome and Microbiome Consortium (TIGMIC)"/>
            <person name="Jia N."/>
            <person name="Wang J."/>
            <person name="Shi W."/>
            <person name="Du L."/>
            <person name="Sun Y."/>
            <person name="Zhan W."/>
            <person name="Jiang J.F."/>
            <person name="Wang Q."/>
            <person name="Zhang B."/>
            <person name="Ji P."/>
            <person name="Bell-Sakyi L."/>
            <person name="Cui X.M."/>
            <person name="Yuan T.T."/>
            <person name="Jiang B.G."/>
            <person name="Yang W.F."/>
            <person name="Lam T.T."/>
            <person name="Chang Q.C."/>
            <person name="Ding S.J."/>
            <person name="Wang X.J."/>
            <person name="Zhu J.G."/>
            <person name="Ruan X.D."/>
            <person name="Zhao L."/>
            <person name="Wei J.T."/>
            <person name="Ye R.Z."/>
            <person name="Que T.C."/>
            <person name="Du C.H."/>
            <person name="Zhou Y.H."/>
            <person name="Cheng J.X."/>
            <person name="Dai P.F."/>
            <person name="Guo W.B."/>
            <person name="Han X.H."/>
            <person name="Huang E.J."/>
            <person name="Li L.F."/>
            <person name="Wei W."/>
            <person name="Gao Y.C."/>
            <person name="Liu J.Z."/>
            <person name="Shao H.Z."/>
            <person name="Wang X."/>
            <person name="Wang C.C."/>
            <person name="Yang T.C."/>
            <person name="Huo Q.B."/>
            <person name="Li W."/>
            <person name="Chen H.Y."/>
            <person name="Chen S.E."/>
            <person name="Zhou L.G."/>
            <person name="Ni X.B."/>
            <person name="Tian J.H."/>
            <person name="Sheng Y."/>
            <person name="Liu T."/>
            <person name="Pan Y.S."/>
            <person name="Xia L.Y."/>
            <person name="Li J."/>
            <person name="Zhao F."/>
            <person name="Cao W.C."/>
        </authorList>
    </citation>
    <scope>NUCLEOTIDE SEQUENCE [LARGE SCALE GENOMIC DNA]</scope>
    <source>
        <strain evidence="1">Iper-2018</strain>
    </source>
</reference>
<name>A0AC60QIZ5_IXOPE</name>
<evidence type="ECO:0000313" key="1">
    <source>
        <dbReference type="EMBL" id="KAG0433948.1"/>
    </source>
</evidence>
<protein>
    <submittedName>
        <fullName evidence="1">Uncharacterized protein</fullName>
    </submittedName>
</protein>